<dbReference type="AlphaFoldDB" id="A0A813SS38"/>
<feature type="non-terminal residue" evidence="2">
    <location>
        <position position="194"/>
    </location>
</feature>
<protein>
    <submittedName>
        <fullName evidence="2">Uncharacterized protein</fullName>
    </submittedName>
</protein>
<feature type="compositionally biased region" description="Polar residues" evidence="1">
    <location>
        <begin position="117"/>
        <end position="131"/>
    </location>
</feature>
<accession>A0A813SS38</accession>
<organism evidence="2 3">
    <name type="scientific">Brachionus calyciflorus</name>
    <dbReference type="NCBI Taxonomy" id="104777"/>
    <lineage>
        <taxon>Eukaryota</taxon>
        <taxon>Metazoa</taxon>
        <taxon>Spiralia</taxon>
        <taxon>Gnathifera</taxon>
        <taxon>Rotifera</taxon>
        <taxon>Eurotatoria</taxon>
        <taxon>Monogononta</taxon>
        <taxon>Pseudotrocha</taxon>
        <taxon>Ploima</taxon>
        <taxon>Brachionidae</taxon>
        <taxon>Brachionus</taxon>
    </lineage>
</organism>
<reference evidence="2" key="1">
    <citation type="submission" date="2021-02" db="EMBL/GenBank/DDBJ databases">
        <authorList>
            <person name="Nowell W R."/>
        </authorList>
    </citation>
    <scope>NUCLEOTIDE SEQUENCE</scope>
    <source>
        <strain evidence="2">Ploen Becks lab</strain>
    </source>
</reference>
<feature type="compositionally biased region" description="Polar residues" evidence="1">
    <location>
        <begin position="80"/>
        <end position="98"/>
    </location>
</feature>
<name>A0A813SS38_9BILA</name>
<feature type="region of interest" description="Disordered" evidence="1">
    <location>
        <begin position="6"/>
        <end position="25"/>
    </location>
</feature>
<evidence type="ECO:0000313" key="2">
    <source>
        <dbReference type="EMBL" id="CAF0801014.1"/>
    </source>
</evidence>
<evidence type="ECO:0000313" key="3">
    <source>
        <dbReference type="Proteomes" id="UP000663879"/>
    </source>
</evidence>
<evidence type="ECO:0000256" key="1">
    <source>
        <dbReference type="SAM" id="MobiDB-lite"/>
    </source>
</evidence>
<comment type="caution">
    <text evidence="2">The sequence shown here is derived from an EMBL/GenBank/DDBJ whole genome shotgun (WGS) entry which is preliminary data.</text>
</comment>
<gene>
    <name evidence="2" type="ORF">OXX778_LOCUS6467</name>
</gene>
<dbReference type="Proteomes" id="UP000663879">
    <property type="component" value="Unassembled WGS sequence"/>
</dbReference>
<feature type="compositionally biased region" description="Polar residues" evidence="1">
    <location>
        <begin position="7"/>
        <end position="25"/>
    </location>
</feature>
<keyword evidence="3" id="KW-1185">Reference proteome</keyword>
<sequence>MTIFLLTANNTSSTNQPPKPTTIQSNRNILSNNISDACKTGPNTNQSTVNSLVGSATASLNPTTAQTPKNKNNLILGKLYSTQNDDTPPTPKTPSQTNDFKRTEVDQVQRHMTVQSMSKQLGTSTNKNSILTPPPTPGQSDSFTGIVNRAKEGLQQQHIQKLVPNQTNQPAKTESNFDFNIDTALIANKVLNRA</sequence>
<feature type="region of interest" description="Disordered" evidence="1">
    <location>
        <begin position="80"/>
        <end position="101"/>
    </location>
</feature>
<dbReference type="EMBL" id="CAJNOC010000767">
    <property type="protein sequence ID" value="CAF0801014.1"/>
    <property type="molecule type" value="Genomic_DNA"/>
</dbReference>
<proteinExistence type="predicted"/>
<feature type="region of interest" description="Disordered" evidence="1">
    <location>
        <begin position="117"/>
        <end position="139"/>
    </location>
</feature>